<evidence type="ECO:0000256" key="2">
    <source>
        <dbReference type="ARBA" id="ARBA00022898"/>
    </source>
</evidence>
<dbReference type="PROSITE" id="PS00105">
    <property type="entry name" value="AA_TRANSFER_CLASS_1"/>
    <property type="match status" value="1"/>
</dbReference>
<evidence type="ECO:0000256" key="3">
    <source>
        <dbReference type="RuleBase" id="RU000481"/>
    </source>
</evidence>
<dbReference type="Gene3D" id="3.40.640.10">
    <property type="entry name" value="Type I PLP-dependent aspartate aminotransferase-like (Major domain)"/>
    <property type="match status" value="1"/>
</dbReference>
<dbReference type="SUPFAM" id="SSF53383">
    <property type="entry name" value="PLP-dependent transferases"/>
    <property type="match status" value="1"/>
</dbReference>
<dbReference type="EC" id="2.6.1.-" evidence="3"/>
<organism evidence="5 6">
    <name type="scientific">Cyanobium gracile (strain ATCC 27147 / PCC 6307)</name>
    <dbReference type="NCBI Taxonomy" id="292564"/>
    <lineage>
        <taxon>Bacteria</taxon>
        <taxon>Bacillati</taxon>
        <taxon>Cyanobacteriota</taxon>
        <taxon>Cyanophyceae</taxon>
        <taxon>Synechococcales</taxon>
        <taxon>Prochlorococcaceae</taxon>
        <taxon>Cyanobium</taxon>
    </lineage>
</organism>
<sequence>MGTPEPPDPHGGNLQAAARRLGCRPDQLLDASASLVPFGPPPRLRRLLIRALGSDLRDYPDRDYAALCEAIAAWHGLDPARVLPGNGAAELFTWAARDAAAGGLSLLPSPGFADYRRALACWGGTWRSLPLPLDWSGAGPGPWPLAEAAAEAVEAAGSGAAVLWLTNPHNPTGQLWSRRSLEPLLERFALVVVDEAFLPLVPGGEEQSLVPLLADHPRLVVIRSLTKLFSIAGLRLGYALGDPGRLARWAGWRDPWPVNGLAAAAGRFLMADQAGLRRWQGRVQRWVAGEGAWLEVRLAAVPGLEPLPSAANYLLVRSRPPDASLQPLRLALERRHRILVRDCRSFEGLGEDWLRIAVQDRAGNRRLLGALEQFSRGR</sequence>
<dbReference type="STRING" id="292564.Cyagr_2769"/>
<comment type="similarity">
    <text evidence="3">Belongs to the class-I pyridoxal-phosphate-dependent aminotransferase family.</text>
</comment>
<dbReference type="PANTHER" id="PTHR42885:SF1">
    <property type="entry name" value="THREONINE-PHOSPHATE DECARBOXYLASE"/>
    <property type="match status" value="1"/>
</dbReference>
<dbReference type="PATRIC" id="fig|292564.3.peg.2626"/>
<protein>
    <recommendedName>
        <fullName evidence="3">Aminotransferase</fullName>
        <ecNumber evidence="3">2.6.1.-</ecNumber>
    </recommendedName>
</protein>
<dbReference type="InterPro" id="IPR015424">
    <property type="entry name" value="PyrdxlP-dep_Trfase"/>
</dbReference>
<dbReference type="EMBL" id="CP003495">
    <property type="protein sequence ID" value="AFY29861.1"/>
    <property type="molecule type" value="Genomic_DNA"/>
</dbReference>
<evidence type="ECO:0000256" key="1">
    <source>
        <dbReference type="ARBA" id="ARBA00001933"/>
    </source>
</evidence>
<dbReference type="CDD" id="cd00609">
    <property type="entry name" value="AAT_like"/>
    <property type="match status" value="1"/>
</dbReference>
<evidence type="ECO:0000313" key="5">
    <source>
        <dbReference type="EMBL" id="AFY29861.1"/>
    </source>
</evidence>
<dbReference type="GO" id="GO:0030170">
    <property type="term" value="F:pyridoxal phosphate binding"/>
    <property type="evidence" value="ECO:0007669"/>
    <property type="project" value="InterPro"/>
</dbReference>
<keyword evidence="3 5" id="KW-0808">Transferase</keyword>
<dbReference type="Gene3D" id="3.90.1150.10">
    <property type="entry name" value="Aspartate Aminotransferase, domain 1"/>
    <property type="match status" value="1"/>
</dbReference>
<dbReference type="OrthoDB" id="9813612at2"/>
<dbReference type="PANTHER" id="PTHR42885">
    <property type="entry name" value="HISTIDINOL-PHOSPHATE AMINOTRANSFERASE-RELATED"/>
    <property type="match status" value="1"/>
</dbReference>
<evidence type="ECO:0000313" key="6">
    <source>
        <dbReference type="Proteomes" id="UP000010388"/>
    </source>
</evidence>
<dbReference type="Proteomes" id="UP000010388">
    <property type="component" value="Chromosome"/>
</dbReference>
<name>K9PAX2_CYAGP</name>
<dbReference type="AlphaFoldDB" id="K9PAX2"/>
<dbReference type="Pfam" id="PF00155">
    <property type="entry name" value="Aminotran_1_2"/>
    <property type="match status" value="1"/>
</dbReference>
<comment type="cofactor">
    <cofactor evidence="1 3">
        <name>pyridoxal 5'-phosphate</name>
        <dbReference type="ChEBI" id="CHEBI:597326"/>
    </cofactor>
</comment>
<feature type="domain" description="Aminotransferase class I/classII large" evidence="4">
    <location>
        <begin position="37"/>
        <end position="371"/>
    </location>
</feature>
<dbReference type="HOGENOM" id="CLU_017584_3_2_3"/>
<reference evidence="6" key="1">
    <citation type="journal article" date="2013" name="Proc. Natl. Acad. Sci. U.S.A.">
        <title>Improving the coverage of the cyanobacterial phylum using diversity-driven genome sequencing.</title>
        <authorList>
            <person name="Shih P.M."/>
            <person name="Wu D."/>
            <person name="Latifi A."/>
            <person name="Axen S.D."/>
            <person name="Fewer D.P."/>
            <person name="Talla E."/>
            <person name="Calteau A."/>
            <person name="Cai F."/>
            <person name="Tandeau de Marsac N."/>
            <person name="Rippka R."/>
            <person name="Herdman M."/>
            <person name="Sivonen K."/>
            <person name="Coursin T."/>
            <person name="Laurent T."/>
            <person name="Goodwin L."/>
            <person name="Nolan M."/>
            <person name="Davenport K.W."/>
            <person name="Han C.S."/>
            <person name="Rubin E.M."/>
            <person name="Eisen J.A."/>
            <person name="Woyke T."/>
            <person name="Gugger M."/>
            <person name="Kerfeld C.A."/>
        </authorList>
    </citation>
    <scope>NUCLEOTIDE SEQUENCE [LARGE SCALE GENOMIC DNA]</scope>
    <source>
        <strain evidence="6">ATCC 27147 / PCC 6307</strain>
    </source>
</reference>
<dbReference type="InterPro" id="IPR004838">
    <property type="entry name" value="NHTrfase_class1_PyrdxlP-BS"/>
</dbReference>
<dbReference type="RefSeq" id="WP_015110296.1">
    <property type="nucleotide sequence ID" value="NC_019675.1"/>
</dbReference>
<dbReference type="InterPro" id="IPR004839">
    <property type="entry name" value="Aminotransferase_I/II_large"/>
</dbReference>
<dbReference type="eggNOG" id="COG0079">
    <property type="taxonomic scope" value="Bacteria"/>
</dbReference>
<keyword evidence="2" id="KW-0663">Pyridoxal phosphate</keyword>
<evidence type="ECO:0000259" key="4">
    <source>
        <dbReference type="Pfam" id="PF00155"/>
    </source>
</evidence>
<proteinExistence type="inferred from homology"/>
<gene>
    <name evidence="5" type="ordered locus">Cyagr_2769</name>
</gene>
<dbReference type="InterPro" id="IPR015422">
    <property type="entry name" value="PyrdxlP-dep_Trfase_small"/>
</dbReference>
<keyword evidence="3 5" id="KW-0032">Aminotransferase</keyword>
<accession>K9PAX2</accession>
<dbReference type="InterPro" id="IPR015421">
    <property type="entry name" value="PyrdxlP-dep_Trfase_major"/>
</dbReference>
<dbReference type="KEGG" id="cgc:Cyagr_2769"/>
<dbReference type="GO" id="GO:0008483">
    <property type="term" value="F:transaminase activity"/>
    <property type="evidence" value="ECO:0007669"/>
    <property type="project" value="UniProtKB-KW"/>
</dbReference>